<proteinExistence type="predicted"/>
<evidence type="ECO:0000259" key="2">
    <source>
        <dbReference type="SMART" id="SM00460"/>
    </source>
</evidence>
<dbReference type="Gene3D" id="3.10.620.30">
    <property type="match status" value="1"/>
</dbReference>
<keyword evidence="1" id="KW-0732">Signal</keyword>
<dbReference type="InterPro" id="IPR051922">
    <property type="entry name" value="Bact_Sporulation_Assoc"/>
</dbReference>
<dbReference type="RefSeq" id="WP_013782053.1">
    <property type="nucleotide sequence ID" value="NC_015520.1"/>
</dbReference>
<dbReference type="KEGG" id="mas:Mahau_2469"/>
<organism evidence="3 4">
    <name type="scientific">Mahella australiensis (strain DSM 15567 / CIP 107919 / 50-1 BON)</name>
    <dbReference type="NCBI Taxonomy" id="697281"/>
    <lineage>
        <taxon>Bacteria</taxon>
        <taxon>Bacillati</taxon>
        <taxon>Bacillota</taxon>
        <taxon>Clostridia</taxon>
        <taxon>Thermoanaerobacterales</taxon>
        <taxon>Thermoanaerobacterales Family IV. Incertae Sedis</taxon>
        <taxon>Mahella</taxon>
    </lineage>
</organism>
<sequence length="533" mass="57418">MYKKTLALIAIFALLLTLMTGMVTMPAFAAGTYQRLAGADRYETSAAISRKGWESTDAVVIACGENFPDGLAGGPLAYKYNAPLLLVQKNQIPVPILKEIQRLKPQKAYILGGPGVVSDSIKQTLEDKGISVERVYGVDRTVTAAEIAKIIGAPDGKAVIASGLNFPDALAAAPVAAKNGWPILFVSGSTIPTATKDALTALNINQVDIIGGIGVVPSDIEVKLIEMGMDTKRLSGYNRELTSLDIAKTYFEPGDGIILATGRSYADALSVSPFAAKIGQPVILCSTDSVASKIRTTAKETGLTTDEVTVVGGIGAVSQKAVNKLFSPPDSQIVNYDWDLTEAVQNGMTPVFTEQASKIEAYYNAAQNILSSIIVPGMSDYEKEKAIHDYIINNTRYDIENYDNDTIPPDSYSPYGALINHVAVCQGYAEATDLLLNMAGIESKVISGEANNGEITGGHAWNIVKIDGKYYHVDTTADDPVSSSGKNILRYDYFNLSDEEIGKDHFWDKENYPACPKPGPHPKYDNRRYPTSY</sequence>
<feature type="domain" description="Transglutaminase-like" evidence="2">
    <location>
        <begin position="417"/>
        <end position="477"/>
    </location>
</feature>
<dbReference type="PANTHER" id="PTHR30032:SF8">
    <property type="entry name" value="GERMINATION-SPECIFIC N-ACETYLMURAMOYL-L-ALANINE AMIDASE"/>
    <property type="match status" value="1"/>
</dbReference>
<protein>
    <submittedName>
        <fullName evidence="3">Transglutaminase domain-containing protein</fullName>
    </submittedName>
</protein>
<dbReference type="Gene3D" id="3.40.50.12090">
    <property type="match status" value="2"/>
</dbReference>
<dbReference type="HOGENOM" id="CLU_028455_4_0_9"/>
<gene>
    <name evidence="3" type="ordered locus">Mahau_2469</name>
</gene>
<accession>F3ZXE6</accession>
<dbReference type="InterPro" id="IPR002931">
    <property type="entry name" value="Transglutaminase-like"/>
</dbReference>
<dbReference type="AlphaFoldDB" id="F3ZXE6"/>
<dbReference type="Pfam" id="PF01841">
    <property type="entry name" value="Transglut_core"/>
    <property type="match status" value="1"/>
</dbReference>
<dbReference type="eggNOG" id="COG2247">
    <property type="taxonomic scope" value="Bacteria"/>
</dbReference>
<evidence type="ECO:0000256" key="1">
    <source>
        <dbReference type="SAM" id="SignalP"/>
    </source>
</evidence>
<dbReference type="InterPro" id="IPR038765">
    <property type="entry name" value="Papain-like_cys_pep_sf"/>
</dbReference>
<dbReference type="PANTHER" id="PTHR30032">
    <property type="entry name" value="N-ACETYLMURAMOYL-L-ALANINE AMIDASE-RELATED"/>
    <property type="match status" value="1"/>
</dbReference>
<name>F3ZXE6_MAHA5</name>
<reference evidence="4" key="1">
    <citation type="submission" date="2010-11" db="EMBL/GenBank/DDBJ databases">
        <title>The complete genome of Mahella australiensis DSM 15567.</title>
        <authorList>
            <consortium name="US DOE Joint Genome Institute (JGI-PGF)"/>
            <person name="Lucas S."/>
            <person name="Copeland A."/>
            <person name="Lapidus A."/>
            <person name="Bruce D."/>
            <person name="Goodwin L."/>
            <person name="Pitluck S."/>
            <person name="Kyrpides N."/>
            <person name="Mavromatis K."/>
            <person name="Pagani I."/>
            <person name="Ivanova N."/>
            <person name="Teshima H."/>
            <person name="Brettin T."/>
            <person name="Detter J.C."/>
            <person name="Han C."/>
            <person name="Tapia R."/>
            <person name="Land M."/>
            <person name="Hauser L."/>
            <person name="Markowitz V."/>
            <person name="Cheng J.-F."/>
            <person name="Hugenholtz P."/>
            <person name="Woyke T."/>
            <person name="Wu D."/>
            <person name="Spring S."/>
            <person name="Pukall R."/>
            <person name="Steenblock K."/>
            <person name="Schneider S."/>
            <person name="Klenk H.-P."/>
            <person name="Eisen J.A."/>
        </authorList>
    </citation>
    <scope>NUCLEOTIDE SEQUENCE [LARGE SCALE GENOMIC DNA]</scope>
    <source>
        <strain evidence="4">DSM 15567 / CIP 107919 / 50-1 BON</strain>
    </source>
</reference>
<dbReference type="eggNOG" id="COG5279">
    <property type="taxonomic scope" value="Bacteria"/>
</dbReference>
<dbReference type="SUPFAM" id="SSF54001">
    <property type="entry name" value="Cysteine proteinases"/>
    <property type="match status" value="1"/>
</dbReference>
<dbReference type="SMART" id="SM00460">
    <property type="entry name" value="TGc"/>
    <property type="match status" value="1"/>
</dbReference>
<reference evidence="3 4" key="2">
    <citation type="journal article" date="2011" name="Stand. Genomic Sci.">
        <title>Complete genome sequence of Mahella australiensis type strain (50-1 BON).</title>
        <authorList>
            <person name="Sikorski J."/>
            <person name="Teshima H."/>
            <person name="Nolan M."/>
            <person name="Lucas S."/>
            <person name="Hammon N."/>
            <person name="Deshpande S."/>
            <person name="Cheng J.F."/>
            <person name="Pitluck S."/>
            <person name="Liolios K."/>
            <person name="Pagani I."/>
            <person name="Ivanova N."/>
            <person name="Huntemann M."/>
            <person name="Mavromatis K."/>
            <person name="Ovchinikova G."/>
            <person name="Pati A."/>
            <person name="Tapia R."/>
            <person name="Han C."/>
            <person name="Goodwin L."/>
            <person name="Chen A."/>
            <person name="Palaniappan K."/>
            <person name="Land M."/>
            <person name="Hauser L."/>
            <person name="Ngatchou-Djao O.D."/>
            <person name="Rohde M."/>
            <person name="Pukall R."/>
            <person name="Spring S."/>
            <person name="Abt B."/>
            <person name="Goker M."/>
            <person name="Detter J.C."/>
            <person name="Woyke T."/>
            <person name="Bristow J."/>
            <person name="Markowitz V."/>
            <person name="Hugenholtz P."/>
            <person name="Eisen J.A."/>
            <person name="Kyrpides N.C."/>
            <person name="Klenk H.P."/>
            <person name="Lapidus A."/>
        </authorList>
    </citation>
    <scope>NUCLEOTIDE SEQUENCE [LARGE SCALE GENOMIC DNA]</scope>
    <source>
        <strain evidence="4">DSM 15567 / CIP 107919 / 50-1 BON</strain>
    </source>
</reference>
<dbReference type="InterPro" id="IPR007253">
    <property type="entry name" value="Cell_wall-bd_2"/>
</dbReference>
<dbReference type="EMBL" id="CP002360">
    <property type="protein sequence ID" value="AEE97627.1"/>
    <property type="molecule type" value="Genomic_DNA"/>
</dbReference>
<feature type="chain" id="PRO_5003304008" evidence="1">
    <location>
        <begin position="30"/>
        <end position="533"/>
    </location>
</feature>
<dbReference type="Proteomes" id="UP000008457">
    <property type="component" value="Chromosome"/>
</dbReference>
<dbReference type="Pfam" id="PF04122">
    <property type="entry name" value="CW_binding_2"/>
    <property type="match status" value="3"/>
</dbReference>
<evidence type="ECO:0000313" key="4">
    <source>
        <dbReference type="Proteomes" id="UP000008457"/>
    </source>
</evidence>
<dbReference type="STRING" id="697281.Mahau_2469"/>
<dbReference type="OrthoDB" id="3268660at2"/>
<feature type="signal peptide" evidence="1">
    <location>
        <begin position="1"/>
        <end position="29"/>
    </location>
</feature>
<keyword evidence="4" id="KW-1185">Reference proteome</keyword>
<evidence type="ECO:0000313" key="3">
    <source>
        <dbReference type="EMBL" id="AEE97627.1"/>
    </source>
</evidence>